<dbReference type="AlphaFoldDB" id="A0A4Y9ZX82"/>
<organism evidence="1 2">
    <name type="scientific">Hericium alpestre</name>
    <dbReference type="NCBI Taxonomy" id="135208"/>
    <lineage>
        <taxon>Eukaryota</taxon>
        <taxon>Fungi</taxon>
        <taxon>Dikarya</taxon>
        <taxon>Basidiomycota</taxon>
        <taxon>Agaricomycotina</taxon>
        <taxon>Agaricomycetes</taxon>
        <taxon>Russulales</taxon>
        <taxon>Hericiaceae</taxon>
        <taxon>Hericium</taxon>
    </lineage>
</organism>
<sequence length="365" mass="40908">MTTSNFVKEGVFSYCDTGPPASTHQYTTIFILHGFAWHAGSFQRLAAYADQAKARLILMNRQDYPAAELLGEEDLSLLSPADPRDMAAALASLRTFMKRQGNRLIDFVELIIDKEKLPPPDGEYGGVIIAGWSFAGNWINALLTNVNTAHPGHSKLRRHLRRVIIYDLVYIFLGYAPPAGAYNPLQDDSLDPEKKTLIFAAWVSGYYNHGESVTELEFKAPLASPAPTILTMSEEDRQSVLHPMPGDAGGSDMKLFENGIRCGLYRTLKEDALYLKDGASGATGGPTTDDSWRDIEVLYLWCDRSVWELPFGVRMFKKELAKAKEGGKVMRNIKFSRMRGSNHFAHWDEPEKLLRKFLEPADDLE</sequence>
<protein>
    <submittedName>
        <fullName evidence="1">Uncharacterized protein</fullName>
    </submittedName>
</protein>
<dbReference type="Gene3D" id="3.40.50.1820">
    <property type="entry name" value="alpha/beta hydrolase"/>
    <property type="match status" value="1"/>
</dbReference>
<keyword evidence="2" id="KW-1185">Reference proteome</keyword>
<comment type="caution">
    <text evidence="1">The sequence shown here is derived from an EMBL/GenBank/DDBJ whole genome shotgun (WGS) entry which is preliminary data.</text>
</comment>
<proteinExistence type="predicted"/>
<dbReference type="EMBL" id="SFCI01000542">
    <property type="protein sequence ID" value="TFY79195.1"/>
    <property type="molecule type" value="Genomic_DNA"/>
</dbReference>
<dbReference type="InterPro" id="IPR029058">
    <property type="entry name" value="AB_hydrolase_fold"/>
</dbReference>
<dbReference type="OrthoDB" id="3466517at2759"/>
<evidence type="ECO:0000313" key="1">
    <source>
        <dbReference type="EMBL" id="TFY79195.1"/>
    </source>
</evidence>
<gene>
    <name evidence="1" type="ORF">EWM64_g4821</name>
</gene>
<evidence type="ECO:0000313" key="2">
    <source>
        <dbReference type="Proteomes" id="UP000298061"/>
    </source>
</evidence>
<dbReference type="Proteomes" id="UP000298061">
    <property type="component" value="Unassembled WGS sequence"/>
</dbReference>
<accession>A0A4Y9ZX82</accession>
<reference evidence="1 2" key="1">
    <citation type="submission" date="2019-02" db="EMBL/GenBank/DDBJ databases">
        <title>Genome sequencing of the rare red list fungi Hericium alpestre (H. flagellum).</title>
        <authorList>
            <person name="Buettner E."/>
            <person name="Kellner H."/>
        </authorList>
    </citation>
    <scope>NUCLEOTIDE SEQUENCE [LARGE SCALE GENOMIC DNA]</scope>
    <source>
        <strain evidence="1 2">DSM 108284</strain>
    </source>
</reference>
<name>A0A4Y9ZX82_9AGAM</name>
<dbReference type="SUPFAM" id="SSF53474">
    <property type="entry name" value="alpha/beta-Hydrolases"/>
    <property type="match status" value="1"/>
</dbReference>